<evidence type="ECO:0000256" key="4">
    <source>
        <dbReference type="ARBA" id="ARBA00022679"/>
    </source>
</evidence>
<dbReference type="InterPro" id="IPR014729">
    <property type="entry name" value="Rossmann-like_a/b/a_fold"/>
</dbReference>
<evidence type="ECO:0000313" key="13">
    <source>
        <dbReference type="Proteomes" id="UP000601435"/>
    </source>
</evidence>
<dbReference type="HAMAP" id="MF_00151">
    <property type="entry name" value="PPAT_bact"/>
    <property type="match status" value="1"/>
</dbReference>
<keyword evidence="5" id="KW-0548">Nucleotidyltransferase</keyword>
<comment type="caution">
    <text evidence="12">The sequence shown here is derived from an EMBL/GenBank/DDBJ whole genome shotgun (WGS) entry which is preliminary data.</text>
</comment>
<name>A0A812UE30_9DINO</name>
<keyword evidence="4" id="KW-0808">Transferase</keyword>
<accession>A0A812UE30</accession>
<evidence type="ECO:0000256" key="3">
    <source>
        <dbReference type="ARBA" id="ARBA00022490"/>
    </source>
</evidence>
<dbReference type="AlphaFoldDB" id="A0A812UE30"/>
<comment type="catalytic activity">
    <reaction evidence="10">
        <text>(R)-4'-phosphopantetheine + ATP + H(+) = 3'-dephospho-CoA + diphosphate</text>
        <dbReference type="Rhea" id="RHEA:19801"/>
        <dbReference type="ChEBI" id="CHEBI:15378"/>
        <dbReference type="ChEBI" id="CHEBI:30616"/>
        <dbReference type="ChEBI" id="CHEBI:33019"/>
        <dbReference type="ChEBI" id="CHEBI:57328"/>
        <dbReference type="ChEBI" id="CHEBI:61723"/>
        <dbReference type="EC" id="2.7.7.3"/>
    </reaction>
</comment>
<proteinExistence type="inferred from homology"/>
<keyword evidence="9" id="KW-0173">Coenzyme A biosynthesis</keyword>
<evidence type="ECO:0000256" key="2">
    <source>
        <dbReference type="ARBA" id="ARBA00013868"/>
    </source>
</evidence>
<evidence type="ECO:0000256" key="1">
    <source>
        <dbReference type="ARBA" id="ARBA00012392"/>
    </source>
</evidence>
<keyword evidence="7" id="KW-0067">ATP-binding</keyword>
<protein>
    <recommendedName>
        <fullName evidence="2">Phosphopantetheine adenylyltransferase</fullName>
        <ecNumber evidence="1">2.7.7.3</ecNumber>
    </recommendedName>
</protein>
<dbReference type="CDD" id="cd02163">
    <property type="entry name" value="PPAT"/>
    <property type="match status" value="1"/>
</dbReference>
<keyword evidence="8" id="KW-0460">Magnesium</keyword>
<dbReference type="GO" id="GO:0015937">
    <property type="term" value="P:coenzyme A biosynthetic process"/>
    <property type="evidence" value="ECO:0007669"/>
    <property type="project" value="UniProtKB-KW"/>
</dbReference>
<dbReference type="InterPro" id="IPR001980">
    <property type="entry name" value="PPAT"/>
</dbReference>
<feature type="domain" description="Cytidyltransferase-like" evidence="11">
    <location>
        <begin position="5"/>
        <end position="134"/>
    </location>
</feature>
<dbReference type="OrthoDB" id="441474at2759"/>
<reference evidence="12" key="1">
    <citation type="submission" date="2021-02" db="EMBL/GenBank/DDBJ databases">
        <authorList>
            <person name="Dougan E. K."/>
            <person name="Rhodes N."/>
            <person name="Thang M."/>
            <person name="Chan C."/>
        </authorList>
    </citation>
    <scope>NUCLEOTIDE SEQUENCE</scope>
</reference>
<evidence type="ECO:0000256" key="8">
    <source>
        <dbReference type="ARBA" id="ARBA00022842"/>
    </source>
</evidence>
<organism evidence="12 13">
    <name type="scientific">Symbiodinium necroappetens</name>
    <dbReference type="NCBI Taxonomy" id="1628268"/>
    <lineage>
        <taxon>Eukaryota</taxon>
        <taxon>Sar</taxon>
        <taxon>Alveolata</taxon>
        <taxon>Dinophyceae</taxon>
        <taxon>Suessiales</taxon>
        <taxon>Symbiodiniaceae</taxon>
        <taxon>Symbiodinium</taxon>
    </lineage>
</organism>
<dbReference type="PANTHER" id="PTHR21342">
    <property type="entry name" value="PHOSPHOPANTETHEINE ADENYLYLTRANSFERASE"/>
    <property type="match status" value="1"/>
</dbReference>
<keyword evidence="13" id="KW-1185">Reference proteome</keyword>
<evidence type="ECO:0000256" key="9">
    <source>
        <dbReference type="ARBA" id="ARBA00022993"/>
    </source>
</evidence>
<dbReference type="SUPFAM" id="SSF52374">
    <property type="entry name" value="Nucleotidylyl transferase"/>
    <property type="match status" value="1"/>
</dbReference>
<evidence type="ECO:0000313" key="12">
    <source>
        <dbReference type="EMBL" id="CAE7565668.1"/>
    </source>
</evidence>
<evidence type="ECO:0000259" key="11">
    <source>
        <dbReference type="Pfam" id="PF01467"/>
    </source>
</evidence>
<dbReference type="Pfam" id="PF01467">
    <property type="entry name" value="CTP_transf_like"/>
    <property type="match status" value="1"/>
</dbReference>
<dbReference type="Proteomes" id="UP000601435">
    <property type="component" value="Unassembled WGS sequence"/>
</dbReference>
<evidence type="ECO:0000256" key="10">
    <source>
        <dbReference type="ARBA" id="ARBA00029346"/>
    </source>
</evidence>
<evidence type="ECO:0000256" key="6">
    <source>
        <dbReference type="ARBA" id="ARBA00022741"/>
    </source>
</evidence>
<dbReference type="GO" id="GO:0005524">
    <property type="term" value="F:ATP binding"/>
    <property type="evidence" value="ECO:0007669"/>
    <property type="project" value="UniProtKB-KW"/>
</dbReference>
<dbReference type="NCBIfam" id="TIGR01510">
    <property type="entry name" value="coaD_prev_kdtB"/>
    <property type="match status" value="1"/>
</dbReference>
<dbReference type="PANTHER" id="PTHR21342:SF1">
    <property type="entry name" value="PHOSPHOPANTETHEINE ADENYLYLTRANSFERASE"/>
    <property type="match status" value="1"/>
</dbReference>
<gene>
    <name evidence="12" type="primary">coaD</name>
    <name evidence="12" type="ORF">SNEC2469_LOCUS16439</name>
</gene>
<dbReference type="Gene3D" id="3.40.50.620">
    <property type="entry name" value="HUPs"/>
    <property type="match status" value="1"/>
</dbReference>
<dbReference type="EC" id="2.7.7.3" evidence="1"/>
<dbReference type="GO" id="GO:0004595">
    <property type="term" value="F:pantetheine-phosphate adenylyltransferase activity"/>
    <property type="evidence" value="ECO:0007669"/>
    <property type="project" value="UniProtKB-EC"/>
</dbReference>
<dbReference type="InterPro" id="IPR004821">
    <property type="entry name" value="Cyt_trans-like"/>
</dbReference>
<keyword evidence="3" id="KW-0963">Cytoplasm</keyword>
<evidence type="ECO:0000256" key="5">
    <source>
        <dbReference type="ARBA" id="ARBA00022695"/>
    </source>
</evidence>
<dbReference type="PRINTS" id="PR01020">
    <property type="entry name" value="LPSBIOSNTHSS"/>
</dbReference>
<evidence type="ECO:0000256" key="7">
    <source>
        <dbReference type="ARBA" id="ARBA00022840"/>
    </source>
</evidence>
<dbReference type="NCBIfam" id="TIGR00125">
    <property type="entry name" value="cyt_tran_rel"/>
    <property type="match status" value="1"/>
</dbReference>
<keyword evidence="6" id="KW-0547">Nucleotide-binding</keyword>
<dbReference type="EMBL" id="CAJNJA010026807">
    <property type="protein sequence ID" value="CAE7565668.1"/>
    <property type="molecule type" value="Genomic_DNA"/>
</dbReference>
<sequence>MKVVVYPGSFNPITNGHTDLVERALHLFDHVVVAIGTSAQKNPKVDLADRIELCNEVLAEFGDRVSVEGFNNLLVDYAKSKNARFILRGLRTVTDFDYEFQMAEMNQSLAPGIEYVFLLPSKECSFISSTLVREIATLGGDITNFVHPAVAKALQG</sequence>